<reference evidence="1" key="1">
    <citation type="submission" date="2020-10" db="EMBL/GenBank/DDBJ databases">
        <authorList>
            <person name="Gilroy R."/>
        </authorList>
    </citation>
    <scope>NUCLEOTIDE SEQUENCE</scope>
    <source>
        <strain evidence="1">ChiHjej10B9-9673</strain>
    </source>
</reference>
<evidence type="ECO:0000313" key="2">
    <source>
        <dbReference type="Proteomes" id="UP000824001"/>
    </source>
</evidence>
<sequence>MAVPAAISRAFTVYLEAMDEARKGRRRIDGLLGLGGGAGSERCQDDFVSQLNAAVADFAAEGPSSAEAAEALRFVLAQAHEHRKSKEAYWMLLASHTLALPLIDLLEPADARAVLEYYEAEYPKRERLPAQKTAIKRLAERAKS</sequence>
<comment type="caution">
    <text evidence="1">The sequence shown here is derived from an EMBL/GenBank/DDBJ whole genome shotgun (WGS) entry which is preliminary data.</text>
</comment>
<organism evidence="1 2">
    <name type="scientific">Candidatus Scatomorpha merdipullorum</name>
    <dbReference type="NCBI Taxonomy" id="2840927"/>
    <lineage>
        <taxon>Bacteria</taxon>
        <taxon>Bacillati</taxon>
        <taxon>Bacillota</taxon>
        <taxon>Clostridia</taxon>
        <taxon>Eubacteriales</taxon>
        <taxon>Candidatus Scatomorpha</taxon>
    </lineage>
</organism>
<dbReference type="AlphaFoldDB" id="A0A9D1FCJ7"/>
<protein>
    <submittedName>
        <fullName evidence="1">Uncharacterized protein</fullName>
    </submittedName>
</protein>
<accession>A0A9D1FCJ7</accession>
<gene>
    <name evidence="1" type="ORF">IAC18_03375</name>
</gene>
<dbReference type="EMBL" id="DVJK01000092">
    <property type="protein sequence ID" value="HIS66587.1"/>
    <property type="molecule type" value="Genomic_DNA"/>
</dbReference>
<reference evidence="1" key="2">
    <citation type="journal article" date="2021" name="PeerJ">
        <title>Extensive microbial diversity within the chicken gut microbiome revealed by metagenomics and culture.</title>
        <authorList>
            <person name="Gilroy R."/>
            <person name="Ravi A."/>
            <person name="Getino M."/>
            <person name="Pursley I."/>
            <person name="Horton D.L."/>
            <person name="Alikhan N.F."/>
            <person name="Baker D."/>
            <person name="Gharbi K."/>
            <person name="Hall N."/>
            <person name="Watson M."/>
            <person name="Adriaenssens E.M."/>
            <person name="Foster-Nyarko E."/>
            <person name="Jarju S."/>
            <person name="Secka A."/>
            <person name="Antonio M."/>
            <person name="Oren A."/>
            <person name="Chaudhuri R.R."/>
            <person name="La Ragione R."/>
            <person name="Hildebrand F."/>
            <person name="Pallen M.J."/>
        </authorList>
    </citation>
    <scope>NUCLEOTIDE SEQUENCE</scope>
    <source>
        <strain evidence="1">ChiHjej10B9-9673</strain>
    </source>
</reference>
<evidence type="ECO:0000313" key="1">
    <source>
        <dbReference type="EMBL" id="HIS66587.1"/>
    </source>
</evidence>
<proteinExistence type="predicted"/>
<dbReference type="Proteomes" id="UP000824001">
    <property type="component" value="Unassembled WGS sequence"/>
</dbReference>
<name>A0A9D1FCJ7_9FIRM</name>